<protein>
    <submittedName>
        <fullName evidence="2">Class I SAM-dependent methyltransferase</fullName>
    </submittedName>
</protein>
<sequence>MPNSKPNKKFWDKVAPLYAPLVERRSGPYPQLCRELRNWLERDIDVLELACGTGQLTFALAGCVRSWEATDFSGAMIEKARRRSPESRASFSVQDATSLPYREASFGAVVVANALHVMPAPELALHEAHRVLKPGGFLLAPTFVHDRIVSPAKLRLMEAIGFRTFHEWTSEELASFVQNCGFHVISANLVEGGPVPECVLIGMKPWTPGTSTTPGCTIPLPMLRSNAS</sequence>
<comment type="caution">
    <text evidence="2">The sequence shown here is derived from an EMBL/GenBank/DDBJ whole genome shotgun (WGS) entry which is preliminary data.</text>
</comment>
<dbReference type="OrthoDB" id="9805171at2"/>
<dbReference type="SUPFAM" id="SSF53335">
    <property type="entry name" value="S-adenosyl-L-methionine-dependent methyltransferases"/>
    <property type="match status" value="1"/>
</dbReference>
<dbReference type="InterPro" id="IPR041698">
    <property type="entry name" value="Methyltransf_25"/>
</dbReference>
<dbReference type="PANTHER" id="PTHR43591">
    <property type="entry name" value="METHYLTRANSFERASE"/>
    <property type="match status" value="1"/>
</dbReference>
<evidence type="ECO:0000259" key="1">
    <source>
        <dbReference type="Pfam" id="PF13649"/>
    </source>
</evidence>
<dbReference type="GO" id="GO:0008168">
    <property type="term" value="F:methyltransferase activity"/>
    <property type="evidence" value="ECO:0007669"/>
    <property type="project" value="UniProtKB-KW"/>
</dbReference>
<keyword evidence="2" id="KW-0489">Methyltransferase</keyword>
<proteinExistence type="predicted"/>
<evidence type="ECO:0000313" key="3">
    <source>
        <dbReference type="Proteomes" id="UP000278632"/>
    </source>
</evidence>
<dbReference type="EMBL" id="QICD01000003">
    <property type="protein sequence ID" value="RNL48092.1"/>
    <property type="molecule type" value="Genomic_DNA"/>
</dbReference>
<dbReference type="InterPro" id="IPR029063">
    <property type="entry name" value="SAM-dependent_MTases_sf"/>
</dbReference>
<accession>A0A3N0BJT9</accession>
<keyword evidence="2" id="KW-0808">Transferase</keyword>
<dbReference type="Gene3D" id="3.40.50.150">
    <property type="entry name" value="Vaccinia Virus protein VP39"/>
    <property type="match status" value="1"/>
</dbReference>
<dbReference type="Pfam" id="PF13649">
    <property type="entry name" value="Methyltransf_25"/>
    <property type="match status" value="1"/>
</dbReference>
<gene>
    <name evidence="2" type="ORF">DMP08_02745</name>
</gene>
<dbReference type="RefSeq" id="WP_123191470.1">
    <property type="nucleotide sequence ID" value="NZ_QICD01000003.1"/>
</dbReference>
<evidence type="ECO:0000313" key="2">
    <source>
        <dbReference type="EMBL" id="RNL48092.1"/>
    </source>
</evidence>
<dbReference type="GO" id="GO:0032259">
    <property type="term" value="P:methylation"/>
    <property type="evidence" value="ECO:0007669"/>
    <property type="project" value="UniProtKB-KW"/>
</dbReference>
<dbReference type="Proteomes" id="UP000278632">
    <property type="component" value="Unassembled WGS sequence"/>
</dbReference>
<organism evidence="2 3">
    <name type="scientific">Paraeggerthella hongkongensis</name>
    <dbReference type="NCBI Taxonomy" id="230658"/>
    <lineage>
        <taxon>Bacteria</taxon>
        <taxon>Bacillati</taxon>
        <taxon>Actinomycetota</taxon>
        <taxon>Coriobacteriia</taxon>
        <taxon>Eggerthellales</taxon>
        <taxon>Eggerthellaceae</taxon>
        <taxon>Paraeggerthella</taxon>
    </lineage>
</organism>
<feature type="domain" description="Methyltransferase" evidence="1">
    <location>
        <begin position="46"/>
        <end position="136"/>
    </location>
</feature>
<reference evidence="3" key="1">
    <citation type="submission" date="2018-05" db="EMBL/GenBank/DDBJ databases">
        <title>Genome Sequencing of selected type strains of the family Eggerthellaceae.</title>
        <authorList>
            <person name="Danylec N."/>
            <person name="Stoll D.A."/>
            <person name="Doetsch A."/>
            <person name="Huch M."/>
        </authorList>
    </citation>
    <scope>NUCLEOTIDE SEQUENCE [LARGE SCALE GENOMIC DNA]</scope>
    <source>
        <strain evidence="3">DSM 16106</strain>
    </source>
</reference>
<dbReference type="CDD" id="cd02440">
    <property type="entry name" value="AdoMet_MTases"/>
    <property type="match status" value="1"/>
</dbReference>
<dbReference type="AlphaFoldDB" id="A0A3N0BJT9"/>
<keyword evidence="3" id="KW-1185">Reference proteome</keyword>
<name>A0A3N0BJT9_9ACTN</name>